<sequence length="366" mass="43263">MNIYIIDYLGVHCGMHYYNDAFAKILHDVPDTQIHILSNYKTEANKKPFFHFQYQGSIFHKIGCLISNYLILFNFVLRHRNSCLIYLTYGNKIDLPFMWILALAKKHLIDIHEAIAQNVDNSKWLKRMFRNLYASHIKSVIVHSDRTDDFLDEYNYTKKRLYVPHFRYQFCKDCKLTEVREDVMNATIKGKVNILFFGNINISKGIDILIDAVNKLAPDIYEKINVIIAGKDFDHAIEIVKPEHPELFHIMLRHINDDELIYLYQNTDYVVLPYRKTSQSGILEMAFYFHKPIIASCIPYFKEVLDKFPSFGVLAGNNTADLAETLSSIIEQHISPSFFNEKDWNNYMHREEVEVFKRQFTQWKQY</sequence>
<evidence type="ECO:0000313" key="4">
    <source>
        <dbReference type="Proteomes" id="UP000260983"/>
    </source>
</evidence>
<organism evidence="3 4">
    <name type="scientific">Bacteroides oleiciplenus</name>
    <dbReference type="NCBI Taxonomy" id="626931"/>
    <lineage>
        <taxon>Bacteria</taxon>
        <taxon>Pseudomonadati</taxon>
        <taxon>Bacteroidota</taxon>
        <taxon>Bacteroidia</taxon>
        <taxon>Bacteroidales</taxon>
        <taxon>Bacteroidaceae</taxon>
        <taxon>Bacteroides</taxon>
    </lineage>
</organism>
<feature type="domain" description="Glycosyl transferase family 1" evidence="2">
    <location>
        <begin position="189"/>
        <end position="334"/>
    </location>
</feature>
<dbReference type="RefSeq" id="WP_009130768.1">
    <property type="nucleotide sequence ID" value="NZ_CABKRN010000003.1"/>
</dbReference>
<comment type="caution">
    <text evidence="3">The sequence shown here is derived from an EMBL/GenBank/DDBJ whole genome shotgun (WGS) entry which is preliminary data.</text>
</comment>
<accession>A0A3E5BSK9</accession>
<evidence type="ECO:0000256" key="1">
    <source>
        <dbReference type="ARBA" id="ARBA00022679"/>
    </source>
</evidence>
<dbReference type="GO" id="GO:0016757">
    <property type="term" value="F:glycosyltransferase activity"/>
    <property type="evidence" value="ECO:0007669"/>
    <property type="project" value="InterPro"/>
</dbReference>
<name>A0A3E5BSK9_9BACE</name>
<dbReference type="PANTHER" id="PTHR46401">
    <property type="entry name" value="GLYCOSYLTRANSFERASE WBBK-RELATED"/>
    <property type="match status" value="1"/>
</dbReference>
<proteinExistence type="predicted"/>
<dbReference type="GO" id="GO:0009103">
    <property type="term" value="P:lipopolysaccharide biosynthetic process"/>
    <property type="evidence" value="ECO:0007669"/>
    <property type="project" value="TreeGrafter"/>
</dbReference>
<gene>
    <name evidence="3" type="ORF">DXB65_01685</name>
</gene>
<dbReference type="SUPFAM" id="SSF53756">
    <property type="entry name" value="UDP-Glycosyltransferase/glycogen phosphorylase"/>
    <property type="match status" value="1"/>
</dbReference>
<dbReference type="Proteomes" id="UP000260983">
    <property type="component" value="Unassembled WGS sequence"/>
</dbReference>
<dbReference type="EMBL" id="QSUL01000001">
    <property type="protein sequence ID" value="RGN40365.1"/>
    <property type="molecule type" value="Genomic_DNA"/>
</dbReference>
<dbReference type="AlphaFoldDB" id="A0A3E5BSK9"/>
<dbReference type="InterPro" id="IPR001296">
    <property type="entry name" value="Glyco_trans_1"/>
</dbReference>
<dbReference type="Gene3D" id="3.40.50.2000">
    <property type="entry name" value="Glycogen Phosphorylase B"/>
    <property type="match status" value="1"/>
</dbReference>
<protein>
    <submittedName>
        <fullName evidence="3">Glycosyltransferase family 1 protein</fullName>
    </submittedName>
</protein>
<keyword evidence="1 3" id="KW-0808">Transferase</keyword>
<reference evidence="3 4" key="1">
    <citation type="submission" date="2018-08" db="EMBL/GenBank/DDBJ databases">
        <title>A genome reference for cultivated species of the human gut microbiota.</title>
        <authorList>
            <person name="Zou Y."/>
            <person name="Xue W."/>
            <person name="Luo G."/>
        </authorList>
    </citation>
    <scope>NUCLEOTIDE SEQUENCE [LARGE SCALE GENOMIC DNA]</scope>
    <source>
        <strain evidence="3 4">OM05-15BH</strain>
    </source>
</reference>
<evidence type="ECO:0000259" key="2">
    <source>
        <dbReference type="Pfam" id="PF00534"/>
    </source>
</evidence>
<evidence type="ECO:0000313" key="3">
    <source>
        <dbReference type="EMBL" id="RGN40365.1"/>
    </source>
</evidence>
<dbReference type="Pfam" id="PF00534">
    <property type="entry name" value="Glycos_transf_1"/>
    <property type="match status" value="1"/>
</dbReference>
<dbReference type="PANTHER" id="PTHR46401:SF2">
    <property type="entry name" value="GLYCOSYLTRANSFERASE WBBK-RELATED"/>
    <property type="match status" value="1"/>
</dbReference>